<feature type="transmembrane region" description="Helical" evidence="1">
    <location>
        <begin position="95"/>
        <end position="117"/>
    </location>
</feature>
<name>A0A0A5G194_9BACI</name>
<gene>
    <name evidence="2" type="ORF">N783_15800</name>
</gene>
<reference evidence="2 3" key="1">
    <citation type="submission" date="2013-08" db="EMBL/GenBank/DDBJ databases">
        <authorList>
            <person name="Huang J."/>
            <person name="Wang G."/>
        </authorList>
    </citation>
    <scope>NUCLEOTIDE SEQUENCE [LARGE SCALE GENOMIC DNA]</scope>
    <source>
        <strain evidence="2 3">BH030004</strain>
    </source>
</reference>
<proteinExistence type="predicted"/>
<protein>
    <submittedName>
        <fullName evidence="2">Uncharacterized protein</fullName>
    </submittedName>
</protein>
<feature type="transmembrane region" description="Helical" evidence="1">
    <location>
        <begin position="7"/>
        <end position="27"/>
    </location>
</feature>
<dbReference type="RefSeq" id="WP_027445617.1">
    <property type="nucleotide sequence ID" value="NZ_AULJ01000012.1"/>
</dbReference>
<dbReference type="NCBIfam" id="NF041644">
    <property type="entry name" value="CBO0543_fam"/>
    <property type="match status" value="1"/>
</dbReference>
<keyword evidence="1" id="KW-0472">Membrane</keyword>
<evidence type="ECO:0000313" key="2">
    <source>
        <dbReference type="EMBL" id="KGX84873.1"/>
    </source>
</evidence>
<sequence>MKRQSQTTFLTISTMVSLFLLPFALFKRSFKDWIIVYLVSIIGNSFADRYFISEGYLHYKIRPFRRRYKIHLPFDYLYYPLLLLYYNQWTLNSKPLGIVLKLFPFVIPQVMIESIAARNTKLITWRKGWTWYHSFLTLLIKFLLCRMIIGIVRVLNKGEVSTN</sequence>
<feature type="transmembrane region" description="Helical" evidence="1">
    <location>
        <begin position="33"/>
        <end position="52"/>
    </location>
</feature>
<keyword evidence="1" id="KW-0812">Transmembrane</keyword>
<dbReference type="EMBL" id="AVPF01000047">
    <property type="protein sequence ID" value="KGX84873.1"/>
    <property type="molecule type" value="Genomic_DNA"/>
</dbReference>
<dbReference type="AlphaFoldDB" id="A0A0A5G194"/>
<dbReference type="eggNOG" id="ENOG5033K14">
    <property type="taxonomic scope" value="Bacteria"/>
</dbReference>
<dbReference type="Proteomes" id="UP000030403">
    <property type="component" value="Unassembled WGS sequence"/>
</dbReference>
<keyword evidence="3" id="KW-1185">Reference proteome</keyword>
<feature type="transmembrane region" description="Helical" evidence="1">
    <location>
        <begin position="72"/>
        <end position="89"/>
    </location>
</feature>
<dbReference type="STRING" id="1385511.GCA_000425225_01266"/>
<dbReference type="OrthoDB" id="2622010at2"/>
<comment type="caution">
    <text evidence="2">The sequence shown here is derived from an EMBL/GenBank/DDBJ whole genome shotgun (WGS) entry which is preliminary data.</text>
</comment>
<evidence type="ECO:0000313" key="3">
    <source>
        <dbReference type="Proteomes" id="UP000030403"/>
    </source>
</evidence>
<evidence type="ECO:0000256" key="1">
    <source>
        <dbReference type="SAM" id="Phobius"/>
    </source>
</evidence>
<accession>A0A0A5G194</accession>
<dbReference type="InterPro" id="IPR048147">
    <property type="entry name" value="CBO0543-like"/>
</dbReference>
<organism evidence="2 3">
    <name type="scientific">Pontibacillus marinus BH030004 = DSM 16465</name>
    <dbReference type="NCBI Taxonomy" id="1385511"/>
    <lineage>
        <taxon>Bacteria</taxon>
        <taxon>Bacillati</taxon>
        <taxon>Bacillota</taxon>
        <taxon>Bacilli</taxon>
        <taxon>Bacillales</taxon>
        <taxon>Bacillaceae</taxon>
        <taxon>Pontibacillus</taxon>
    </lineage>
</organism>
<feature type="transmembrane region" description="Helical" evidence="1">
    <location>
        <begin position="129"/>
        <end position="155"/>
    </location>
</feature>
<keyword evidence="1" id="KW-1133">Transmembrane helix</keyword>